<dbReference type="GO" id="GO:0046872">
    <property type="term" value="F:metal ion binding"/>
    <property type="evidence" value="ECO:0007669"/>
    <property type="project" value="UniProtKB-KW"/>
</dbReference>
<keyword evidence="6" id="KW-0411">Iron-sulfur</keyword>
<evidence type="ECO:0000313" key="9">
    <source>
        <dbReference type="Proteomes" id="UP000467249"/>
    </source>
</evidence>
<evidence type="ECO:0000313" key="8">
    <source>
        <dbReference type="EMBL" id="BBZ77091.1"/>
    </source>
</evidence>
<name>A0A6N4WD18_9MYCO</name>
<dbReference type="GO" id="GO:0051538">
    <property type="term" value="F:3 iron, 4 sulfur cluster binding"/>
    <property type="evidence" value="ECO:0007669"/>
    <property type="project" value="UniProtKB-KW"/>
</dbReference>
<evidence type="ECO:0000256" key="3">
    <source>
        <dbReference type="ARBA" id="ARBA00022723"/>
    </source>
</evidence>
<gene>
    <name evidence="8" type="ORF">MANY_24280</name>
</gene>
<dbReference type="KEGG" id="many:MANY_24280"/>
<accession>A0A6N4WD18</accession>
<sequence length="64" mass="6830">MKLSLDRSKCVGHAMCNAVDPELFPLDDSGYSTVEPYEVKAEDLATVEAGVGACPEKALILEDS</sequence>
<reference evidence="8 9" key="1">
    <citation type="journal article" date="2019" name="Emerg. Microbes Infect.">
        <title>Comprehensive subspecies identification of 175 nontuberculous mycobacteria species based on 7547 genomic profiles.</title>
        <authorList>
            <person name="Matsumoto Y."/>
            <person name="Kinjo T."/>
            <person name="Motooka D."/>
            <person name="Nabeya D."/>
            <person name="Jung N."/>
            <person name="Uechi K."/>
            <person name="Horii T."/>
            <person name="Iida T."/>
            <person name="Fujita J."/>
            <person name="Nakamura S."/>
        </authorList>
    </citation>
    <scope>NUCLEOTIDE SEQUENCE [LARGE SCALE GENOMIC DNA]</scope>
    <source>
        <strain evidence="8 9">JCM 30275</strain>
    </source>
</reference>
<dbReference type="PANTHER" id="PTHR36923">
    <property type="entry name" value="FERREDOXIN"/>
    <property type="match status" value="1"/>
</dbReference>
<organism evidence="8 9">
    <name type="scientific">Mycolicibacterium anyangense</name>
    <dbReference type="NCBI Taxonomy" id="1431246"/>
    <lineage>
        <taxon>Bacteria</taxon>
        <taxon>Bacillati</taxon>
        <taxon>Actinomycetota</taxon>
        <taxon>Actinomycetes</taxon>
        <taxon>Mycobacteriales</taxon>
        <taxon>Mycobacteriaceae</taxon>
        <taxon>Mycolicibacterium</taxon>
    </lineage>
</organism>
<evidence type="ECO:0000256" key="6">
    <source>
        <dbReference type="ARBA" id="ARBA00023014"/>
    </source>
</evidence>
<keyword evidence="4" id="KW-0249">Electron transport</keyword>
<protein>
    <submittedName>
        <fullName evidence="8">Ferredoxin</fullName>
    </submittedName>
</protein>
<proteinExistence type="predicted"/>
<keyword evidence="2" id="KW-0813">Transport</keyword>
<dbReference type="AlphaFoldDB" id="A0A6N4WD18"/>
<keyword evidence="5" id="KW-0408">Iron</keyword>
<evidence type="ECO:0000256" key="5">
    <source>
        <dbReference type="ARBA" id="ARBA00023004"/>
    </source>
</evidence>
<evidence type="ECO:0000256" key="7">
    <source>
        <dbReference type="ARBA" id="ARBA00023291"/>
    </source>
</evidence>
<keyword evidence="3" id="KW-0479">Metal-binding</keyword>
<dbReference type="SUPFAM" id="SSF54862">
    <property type="entry name" value="4Fe-4S ferredoxins"/>
    <property type="match status" value="1"/>
</dbReference>
<evidence type="ECO:0000256" key="1">
    <source>
        <dbReference type="ARBA" id="ARBA00001927"/>
    </source>
</evidence>
<dbReference type="RefSeq" id="WP_163804459.1">
    <property type="nucleotide sequence ID" value="NZ_AP022620.1"/>
</dbReference>
<keyword evidence="7" id="KW-0003">3Fe-4S</keyword>
<dbReference type="Gene3D" id="3.30.70.20">
    <property type="match status" value="1"/>
</dbReference>
<dbReference type="EMBL" id="AP022620">
    <property type="protein sequence ID" value="BBZ77091.1"/>
    <property type="molecule type" value="Genomic_DNA"/>
</dbReference>
<dbReference type="InterPro" id="IPR051269">
    <property type="entry name" value="Fe-S_cluster_ET"/>
</dbReference>
<comment type="cofactor">
    <cofactor evidence="1">
        <name>[3Fe-4S] cluster</name>
        <dbReference type="ChEBI" id="CHEBI:21137"/>
    </cofactor>
</comment>
<keyword evidence="9" id="KW-1185">Reference proteome</keyword>
<dbReference type="PANTHER" id="PTHR36923:SF3">
    <property type="entry name" value="FERREDOXIN"/>
    <property type="match status" value="1"/>
</dbReference>
<dbReference type="Proteomes" id="UP000467249">
    <property type="component" value="Chromosome"/>
</dbReference>
<dbReference type="Pfam" id="PF13459">
    <property type="entry name" value="Fer4_15"/>
    <property type="match status" value="1"/>
</dbReference>
<evidence type="ECO:0000256" key="2">
    <source>
        <dbReference type="ARBA" id="ARBA00022448"/>
    </source>
</evidence>
<evidence type="ECO:0000256" key="4">
    <source>
        <dbReference type="ARBA" id="ARBA00022982"/>
    </source>
</evidence>